<reference evidence="8 9" key="1">
    <citation type="submission" date="2016-10" db="EMBL/GenBank/DDBJ databases">
        <authorList>
            <person name="de Groot N.N."/>
        </authorList>
    </citation>
    <scope>NUCLEOTIDE SEQUENCE [LARGE SCALE GENOMIC DNA]</scope>
    <source>
        <strain evidence="8 9">LMG 24775</strain>
    </source>
</reference>
<evidence type="ECO:0000256" key="5">
    <source>
        <dbReference type="HAMAP-Rule" id="MF_00560"/>
    </source>
</evidence>
<proteinExistence type="inferred from homology"/>
<evidence type="ECO:0000259" key="6">
    <source>
        <dbReference type="Pfam" id="PF13649"/>
    </source>
</evidence>
<comment type="similarity">
    <text evidence="5">Belongs to the methyltransferase superfamily. Tam family.</text>
</comment>
<keyword evidence="4 5" id="KW-0949">S-adenosyl-L-methionine</keyword>
<evidence type="ECO:0000256" key="3">
    <source>
        <dbReference type="ARBA" id="ARBA00022679"/>
    </source>
</evidence>
<evidence type="ECO:0000256" key="2">
    <source>
        <dbReference type="ARBA" id="ARBA00022603"/>
    </source>
</evidence>
<dbReference type="Gene3D" id="1.10.150.290">
    <property type="entry name" value="S-adenosyl-L-methionine-dependent methyltransferases"/>
    <property type="match status" value="1"/>
</dbReference>
<comment type="function">
    <text evidence="5">Catalyzes the S-adenosylmethionine monomethyl esterification of trans-aconitate.</text>
</comment>
<evidence type="ECO:0000313" key="8">
    <source>
        <dbReference type="EMBL" id="SDZ30142.1"/>
    </source>
</evidence>
<keyword evidence="10" id="KW-1185">Reference proteome</keyword>
<evidence type="ECO:0000256" key="1">
    <source>
        <dbReference type="ARBA" id="ARBA00022490"/>
    </source>
</evidence>
<dbReference type="GO" id="GO:0030798">
    <property type="term" value="F:trans-aconitate 2-methyltransferase activity"/>
    <property type="evidence" value="ECO:0007669"/>
    <property type="project" value="UniProtKB-UniRule"/>
</dbReference>
<keyword evidence="3 5" id="KW-0808">Transferase</keyword>
<dbReference type="Pfam" id="PF13649">
    <property type="entry name" value="Methyltransf_25"/>
    <property type="match status" value="1"/>
</dbReference>
<dbReference type="HAMAP" id="MF_00560">
    <property type="entry name" value="Tran_acon_Me_trans"/>
    <property type="match status" value="1"/>
</dbReference>
<accession>A0A1H3RWV9</accession>
<dbReference type="InterPro" id="IPR023149">
    <property type="entry name" value="Trans_acon_MeTrfase_C"/>
</dbReference>
<dbReference type="PANTHER" id="PTHR43861:SF1">
    <property type="entry name" value="TRANS-ACONITATE 2-METHYLTRANSFERASE"/>
    <property type="match status" value="1"/>
</dbReference>
<dbReference type="Gene3D" id="3.40.50.150">
    <property type="entry name" value="Vaccinia Virus protein VP39"/>
    <property type="match status" value="1"/>
</dbReference>
<comment type="catalytic activity">
    <reaction evidence="5">
        <text>trans-aconitate + S-adenosyl-L-methionine = (E)-3-(methoxycarbonyl)pent-2-enedioate + S-adenosyl-L-homocysteine</text>
        <dbReference type="Rhea" id="RHEA:14969"/>
        <dbReference type="ChEBI" id="CHEBI:15708"/>
        <dbReference type="ChEBI" id="CHEBI:57470"/>
        <dbReference type="ChEBI" id="CHEBI:57856"/>
        <dbReference type="ChEBI" id="CHEBI:59789"/>
        <dbReference type="EC" id="2.1.1.144"/>
    </reaction>
</comment>
<dbReference type="RefSeq" id="WP_013803434.1">
    <property type="nucleotide sequence ID" value="NZ_AP025556.1"/>
</dbReference>
<gene>
    <name evidence="5 7" type="primary">tam</name>
    <name evidence="7" type="ORF">I6G47_12055</name>
    <name evidence="8" type="ORF">SAMN05421547_11742</name>
</gene>
<name>A0A1H3RWV9_9BURK</name>
<dbReference type="NCBIfam" id="NF002463">
    <property type="entry name" value="PRK01683.1"/>
    <property type="match status" value="1"/>
</dbReference>
<keyword evidence="2 5" id="KW-0489">Methyltransferase</keyword>
<keyword evidence="1 5" id="KW-0963">Cytoplasm</keyword>
<sequence>MLDWNPALYLRFANERTRPAAELLARVPLAQARHVVDLGCGPGNSTELLAQRYAGATITGIDNSQAMLATARQHLPEARFALADIASWTPAPGESAPDLIYANASLQWVGEHETLIPRLFAQLAPGGVLAIQMPDNRQEATHRVMREIASLPKFAAYIGDAAKVRADILPIRSYYDLLAGPQEQAGVEAGAVDVWHTVYQHPMDSAGAIVQWLRGTGLKPFVEGLPEALQADFLTEYENRVDAAYGVRADGRRLLAFPRLFIVAQRKP</sequence>
<evidence type="ECO:0000313" key="10">
    <source>
        <dbReference type="Proteomes" id="UP000595064"/>
    </source>
</evidence>
<dbReference type="Proteomes" id="UP000183417">
    <property type="component" value="Unassembled WGS sequence"/>
</dbReference>
<dbReference type="Proteomes" id="UP000595064">
    <property type="component" value="Chromosome"/>
</dbReference>
<dbReference type="AlphaFoldDB" id="A0A1H3RWV9"/>
<dbReference type="EC" id="2.1.1.144" evidence="5"/>
<dbReference type="GeneID" id="94693925"/>
<dbReference type="InterPro" id="IPR029063">
    <property type="entry name" value="SAM-dependent_MTases_sf"/>
</dbReference>
<protein>
    <recommendedName>
        <fullName evidence="5">Trans-aconitate 2-methyltransferase</fullName>
        <ecNumber evidence="5">2.1.1.144</ecNumber>
    </recommendedName>
</protein>
<dbReference type="PANTHER" id="PTHR43861">
    <property type="entry name" value="TRANS-ACONITATE 2-METHYLTRANSFERASE-RELATED"/>
    <property type="match status" value="1"/>
</dbReference>
<dbReference type="InterPro" id="IPR041698">
    <property type="entry name" value="Methyltransf_25"/>
</dbReference>
<evidence type="ECO:0000256" key="4">
    <source>
        <dbReference type="ARBA" id="ARBA00022691"/>
    </source>
</evidence>
<dbReference type="GO" id="GO:0005737">
    <property type="term" value="C:cytoplasm"/>
    <property type="evidence" value="ECO:0007669"/>
    <property type="project" value="UniProtKB-SubCell"/>
</dbReference>
<organism evidence="8 9">
    <name type="scientific">Delftia lacustris</name>
    <dbReference type="NCBI Taxonomy" id="558537"/>
    <lineage>
        <taxon>Bacteria</taxon>
        <taxon>Pseudomonadati</taxon>
        <taxon>Pseudomonadota</taxon>
        <taxon>Betaproteobacteria</taxon>
        <taxon>Burkholderiales</taxon>
        <taxon>Comamonadaceae</taxon>
        <taxon>Delftia</taxon>
    </lineage>
</organism>
<dbReference type="SUPFAM" id="SSF53335">
    <property type="entry name" value="S-adenosyl-L-methionine-dependent methyltransferases"/>
    <property type="match status" value="1"/>
</dbReference>
<dbReference type="EMBL" id="CP065748">
    <property type="protein sequence ID" value="QPS83738.1"/>
    <property type="molecule type" value="Genomic_DNA"/>
</dbReference>
<comment type="subcellular location">
    <subcellularLocation>
        <location evidence="5">Cytoplasm</location>
    </subcellularLocation>
</comment>
<dbReference type="CDD" id="cd02440">
    <property type="entry name" value="AdoMet_MTases"/>
    <property type="match status" value="1"/>
</dbReference>
<evidence type="ECO:0000313" key="9">
    <source>
        <dbReference type="Proteomes" id="UP000183417"/>
    </source>
</evidence>
<dbReference type="EMBL" id="FNPE01000017">
    <property type="protein sequence ID" value="SDZ30142.1"/>
    <property type="molecule type" value="Genomic_DNA"/>
</dbReference>
<dbReference type="KEGG" id="dla:I6G47_12055"/>
<reference evidence="7 10" key="2">
    <citation type="submission" date="2020-12" db="EMBL/GenBank/DDBJ databases">
        <title>FDA dAtabase for Regulatory Grade micrObial Sequences (FDA-ARGOS): Supporting development and validation of Infectious Disease Dx tests.</title>
        <authorList>
            <person name="Sproer C."/>
            <person name="Gronow S."/>
            <person name="Severitt S."/>
            <person name="Schroder I."/>
            <person name="Tallon L."/>
            <person name="Sadzewicz L."/>
            <person name="Zhao X."/>
            <person name="Boylan J."/>
            <person name="Ott S."/>
            <person name="Bowen H."/>
            <person name="Vavikolanu K."/>
            <person name="Mehta A."/>
            <person name="Aluvathingal J."/>
            <person name="Nadendla S."/>
            <person name="Lowell S."/>
            <person name="Myers T."/>
            <person name="Yan Y."/>
            <person name="Sichtig H."/>
        </authorList>
    </citation>
    <scope>NUCLEOTIDE SEQUENCE [LARGE SCALE GENOMIC DNA]</scope>
    <source>
        <strain evidence="7 10">FDAARGOS_890</strain>
    </source>
</reference>
<evidence type="ECO:0000313" key="7">
    <source>
        <dbReference type="EMBL" id="QPS83738.1"/>
    </source>
</evidence>
<dbReference type="GO" id="GO:0032259">
    <property type="term" value="P:methylation"/>
    <property type="evidence" value="ECO:0007669"/>
    <property type="project" value="UniProtKB-KW"/>
</dbReference>
<dbReference type="InterPro" id="IPR023506">
    <property type="entry name" value="Trans-aconitate_MeTrfase"/>
</dbReference>
<feature type="domain" description="Methyltransferase" evidence="6">
    <location>
        <begin position="35"/>
        <end position="127"/>
    </location>
</feature>